<evidence type="ECO:0000313" key="2">
    <source>
        <dbReference type="Proteomes" id="UP000652760"/>
    </source>
</evidence>
<reference evidence="2" key="1">
    <citation type="submission" date="2021-01" db="EMBL/GenBank/DDBJ databases">
        <title>Genome public.</title>
        <authorList>
            <person name="Liu C."/>
            <person name="Sun Q."/>
        </authorList>
    </citation>
    <scope>NUCLEOTIDE SEQUENCE [LARGE SCALE GENOMIC DNA]</scope>
    <source>
        <strain evidence="2">YIM B02556</strain>
    </source>
</reference>
<keyword evidence="2" id="KW-1185">Reference proteome</keyword>
<comment type="caution">
    <text evidence="1">The sequence shown here is derived from an EMBL/GenBank/DDBJ whole genome shotgun (WGS) entry which is preliminary data.</text>
</comment>
<protein>
    <submittedName>
        <fullName evidence="1">Uncharacterized protein</fullName>
    </submittedName>
</protein>
<gene>
    <name evidence="1" type="ORF">JHL17_22355</name>
</gene>
<accession>A0ABS1F9W0</accession>
<name>A0ABS1F9W0_9PROT</name>
<dbReference type="EMBL" id="JAENHM010000060">
    <property type="protein sequence ID" value="MBK1840153.1"/>
    <property type="molecule type" value="Genomic_DNA"/>
</dbReference>
<organism evidence="1 2">
    <name type="scientific">Azospirillum endophyticum</name>
    <dbReference type="NCBI Taxonomy" id="2800326"/>
    <lineage>
        <taxon>Bacteria</taxon>
        <taxon>Pseudomonadati</taxon>
        <taxon>Pseudomonadota</taxon>
        <taxon>Alphaproteobacteria</taxon>
        <taxon>Rhodospirillales</taxon>
        <taxon>Azospirillaceae</taxon>
        <taxon>Azospirillum</taxon>
    </lineage>
</organism>
<sequence>MSLSAHYIVSCRTDGWFIGFEGERYGPFPNGRVGALIAAVQAANHAGKDGHDARVSLRTAKGGTDTVWVFGTDSYPSPWVEDLHRIAQLPPTRGRTGALVRSMALDAKASDTPAAGRA</sequence>
<dbReference type="Proteomes" id="UP000652760">
    <property type="component" value="Unassembled WGS sequence"/>
</dbReference>
<dbReference type="RefSeq" id="WP_200196528.1">
    <property type="nucleotide sequence ID" value="NZ_JAENHM010000060.1"/>
</dbReference>
<evidence type="ECO:0000313" key="1">
    <source>
        <dbReference type="EMBL" id="MBK1840153.1"/>
    </source>
</evidence>
<proteinExistence type="predicted"/>